<feature type="compositionally biased region" description="Polar residues" evidence="5">
    <location>
        <begin position="13"/>
        <end position="24"/>
    </location>
</feature>
<evidence type="ECO:0000259" key="6">
    <source>
        <dbReference type="Pfam" id="PF07011"/>
    </source>
</evidence>
<proteinExistence type="inferred from homology"/>
<comment type="similarity">
    <text evidence="2">Belongs to the EARLY FLOWERING 4 family.</text>
</comment>
<keyword evidence="3" id="KW-0090">Biological rhythms</keyword>
<feature type="region of interest" description="Disordered" evidence="5">
    <location>
        <begin position="163"/>
        <end position="187"/>
    </location>
</feature>
<evidence type="ECO:0000256" key="1">
    <source>
        <dbReference type="ARBA" id="ARBA00004123"/>
    </source>
</evidence>
<dbReference type="InterPro" id="IPR009741">
    <property type="entry name" value="EARLY_FLOWERING_4_dom"/>
</dbReference>
<protein>
    <recommendedName>
        <fullName evidence="6">Protein EARLY FLOWERING 4 domain-containing protein</fullName>
    </recommendedName>
</protein>
<gene>
    <name evidence="7" type="ORF">FPE_LOCUS27381</name>
</gene>
<evidence type="ECO:0000256" key="2">
    <source>
        <dbReference type="ARBA" id="ARBA00009514"/>
    </source>
</evidence>
<dbReference type="Pfam" id="PF07011">
    <property type="entry name" value="Elf4"/>
    <property type="match status" value="1"/>
</dbReference>
<comment type="subcellular location">
    <subcellularLocation>
        <location evidence="1">Nucleus</location>
    </subcellularLocation>
</comment>
<dbReference type="GO" id="GO:0005634">
    <property type="term" value="C:nucleus"/>
    <property type="evidence" value="ECO:0007669"/>
    <property type="project" value="UniProtKB-SubCell"/>
</dbReference>
<name>A0AAD2E9Q4_9LAMI</name>
<dbReference type="Proteomes" id="UP000834106">
    <property type="component" value="Chromosome 17"/>
</dbReference>
<dbReference type="GO" id="GO:0009649">
    <property type="term" value="P:entrainment of circadian clock"/>
    <property type="evidence" value="ECO:0007669"/>
    <property type="project" value="TreeGrafter"/>
</dbReference>
<dbReference type="InterPro" id="IPR040462">
    <property type="entry name" value="EARLY_FLOWERING_4"/>
</dbReference>
<evidence type="ECO:0000256" key="4">
    <source>
        <dbReference type="ARBA" id="ARBA00023242"/>
    </source>
</evidence>
<feature type="domain" description="Protein EARLY FLOWERING 4" evidence="6">
    <location>
        <begin position="89"/>
        <end position="168"/>
    </location>
</feature>
<reference evidence="7" key="1">
    <citation type="submission" date="2023-05" db="EMBL/GenBank/DDBJ databases">
        <authorList>
            <person name="Huff M."/>
        </authorList>
    </citation>
    <scope>NUCLEOTIDE SEQUENCE</scope>
</reference>
<keyword evidence="4" id="KW-0539">Nucleus</keyword>
<evidence type="ECO:0000256" key="5">
    <source>
        <dbReference type="SAM" id="MobiDB-lite"/>
    </source>
</evidence>
<dbReference type="EMBL" id="OU503052">
    <property type="protein sequence ID" value="CAI9779951.1"/>
    <property type="molecule type" value="Genomic_DNA"/>
</dbReference>
<keyword evidence="8" id="KW-1185">Reference proteome</keyword>
<organism evidence="7 8">
    <name type="scientific">Fraxinus pennsylvanica</name>
    <dbReference type="NCBI Taxonomy" id="56036"/>
    <lineage>
        <taxon>Eukaryota</taxon>
        <taxon>Viridiplantae</taxon>
        <taxon>Streptophyta</taxon>
        <taxon>Embryophyta</taxon>
        <taxon>Tracheophyta</taxon>
        <taxon>Spermatophyta</taxon>
        <taxon>Magnoliopsida</taxon>
        <taxon>eudicotyledons</taxon>
        <taxon>Gunneridae</taxon>
        <taxon>Pentapetalae</taxon>
        <taxon>asterids</taxon>
        <taxon>lamiids</taxon>
        <taxon>Lamiales</taxon>
        <taxon>Oleaceae</taxon>
        <taxon>Oleeae</taxon>
        <taxon>Fraxinus</taxon>
    </lineage>
</organism>
<evidence type="ECO:0000313" key="8">
    <source>
        <dbReference type="Proteomes" id="UP000834106"/>
    </source>
</evidence>
<feature type="compositionally biased region" description="Basic residues" evidence="5">
    <location>
        <begin position="174"/>
        <end position="187"/>
    </location>
</feature>
<sequence>MNEERISQPPPTRRQSAASTQNPPQCVREREYVYAQISTDFWACVIPISTSEFSIFYRVSWVLNFKLHKSVEGNMGDNLFSGIGNEAQIESKVVLTFQKNFVQVQKILDQNTLLINEINQNHGSKILDNLTRNVGLIRELNNNFTRVVGLYADLSNSFTKSMEEGSSEADSTKTRRRVGQKRIRSNN</sequence>
<dbReference type="GO" id="GO:0042753">
    <property type="term" value="P:positive regulation of circadian rhythm"/>
    <property type="evidence" value="ECO:0007669"/>
    <property type="project" value="InterPro"/>
</dbReference>
<dbReference type="PANTHER" id="PTHR33469">
    <property type="entry name" value="PROTEIN ELF4-LIKE 4"/>
    <property type="match status" value="1"/>
</dbReference>
<evidence type="ECO:0000313" key="7">
    <source>
        <dbReference type="EMBL" id="CAI9779951.1"/>
    </source>
</evidence>
<feature type="region of interest" description="Disordered" evidence="5">
    <location>
        <begin position="1"/>
        <end position="24"/>
    </location>
</feature>
<accession>A0AAD2E9Q4</accession>
<dbReference type="GO" id="GO:0048511">
    <property type="term" value="P:rhythmic process"/>
    <property type="evidence" value="ECO:0007669"/>
    <property type="project" value="UniProtKB-KW"/>
</dbReference>
<evidence type="ECO:0000256" key="3">
    <source>
        <dbReference type="ARBA" id="ARBA00023108"/>
    </source>
</evidence>
<dbReference type="AlphaFoldDB" id="A0AAD2E9Q4"/>
<dbReference type="PANTHER" id="PTHR33469:SF16">
    <property type="entry name" value="PROTEIN ELF4-LIKE 4"/>
    <property type="match status" value="1"/>
</dbReference>